<dbReference type="SUPFAM" id="SSF50475">
    <property type="entry name" value="FMN-binding split barrel"/>
    <property type="match status" value="1"/>
</dbReference>
<reference evidence="3" key="1">
    <citation type="submission" date="2022-06" db="EMBL/GenBank/DDBJ databases">
        <title>Draft genome sequence of Streptomyces sp. RB6PN25 isolated from peat swamp forest in Thailand.</title>
        <authorList>
            <person name="Duangmal K."/>
            <person name="Klaysubun C."/>
        </authorList>
    </citation>
    <scope>NUCLEOTIDE SEQUENCE</scope>
    <source>
        <strain evidence="3">RB6PN25</strain>
    </source>
</reference>
<keyword evidence="4" id="KW-1185">Reference proteome</keyword>
<keyword evidence="1" id="KW-0560">Oxidoreductase</keyword>
<dbReference type="Gene3D" id="2.30.110.10">
    <property type="entry name" value="Electron Transport, Fmn-binding Protein, Chain A"/>
    <property type="match status" value="1"/>
</dbReference>
<dbReference type="SMART" id="SM00903">
    <property type="entry name" value="Flavin_Reduct"/>
    <property type="match status" value="1"/>
</dbReference>
<comment type="caution">
    <text evidence="3">The sequence shown here is derived from an EMBL/GenBank/DDBJ whole genome shotgun (WGS) entry which is preliminary data.</text>
</comment>
<dbReference type="InterPro" id="IPR012349">
    <property type="entry name" value="Split_barrel_FMN-bd"/>
</dbReference>
<proteinExistence type="predicted"/>
<dbReference type="InterPro" id="IPR050268">
    <property type="entry name" value="NADH-dep_flavin_reductase"/>
</dbReference>
<evidence type="ECO:0000313" key="3">
    <source>
        <dbReference type="EMBL" id="MCQ4084245.1"/>
    </source>
</evidence>
<dbReference type="RefSeq" id="WP_255923298.1">
    <property type="nucleotide sequence ID" value="NZ_JANFNG010000032.1"/>
</dbReference>
<sequence length="176" mass="18590">MTTLPVGATAGTPMVAASDYRAMMAKFPSGVSVVTAYAPDGTPRGMTCSAVCSVTLEPPTLLACLRNDSPTLAAVLAARAFTVNLLHERARSAAVLFGSGDPGRFDRAEWSRTAMDSGPGLFADAHAVADCHVAAAHRIGSHTVVFGEVQHITLDPTRRPLLYGMREYAAWPLIHL</sequence>
<evidence type="ECO:0000313" key="4">
    <source>
        <dbReference type="Proteomes" id="UP001057702"/>
    </source>
</evidence>
<dbReference type="PANTHER" id="PTHR30466">
    <property type="entry name" value="FLAVIN REDUCTASE"/>
    <property type="match status" value="1"/>
</dbReference>
<organism evidence="3 4">
    <name type="scientific">Streptomyces humicola</name>
    <dbReference type="NCBI Taxonomy" id="2953240"/>
    <lineage>
        <taxon>Bacteria</taxon>
        <taxon>Bacillati</taxon>
        <taxon>Actinomycetota</taxon>
        <taxon>Actinomycetes</taxon>
        <taxon>Kitasatosporales</taxon>
        <taxon>Streptomycetaceae</taxon>
        <taxon>Streptomyces</taxon>
    </lineage>
</organism>
<dbReference type="EMBL" id="JANFNG010000032">
    <property type="protein sequence ID" value="MCQ4084245.1"/>
    <property type="molecule type" value="Genomic_DNA"/>
</dbReference>
<gene>
    <name evidence="3" type="ORF">NGB36_27630</name>
</gene>
<accession>A0ABT1Q600</accession>
<feature type="domain" description="Flavin reductase like" evidence="2">
    <location>
        <begin position="24"/>
        <end position="170"/>
    </location>
</feature>
<dbReference type="Pfam" id="PF01613">
    <property type="entry name" value="Flavin_Reduct"/>
    <property type="match status" value="1"/>
</dbReference>
<protein>
    <submittedName>
        <fullName evidence="3">Flavin reductase family protein</fullName>
    </submittedName>
</protein>
<evidence type="ECO:0000256" key="1">
    <source>
        <dbReference type="ARBA" id="ARBA00023002"/>
    </source>
</evidence>
<dbReference type="PANTHER" id="PTHR30466:SF1">
    <property type="entry name" value="FMN REDUCTASE (NADH) RUTF"/>
    <property type="match status" value="1"/>
</dbReference>
<evidence type="ECO:0000259" key="2">
    <source>
        <dbReference type="SMART" id="SM00903"/>
    </source>
</evidence>
<name>A0ABT1Q600_9ACTN</name>
<dbReference type="Proteomes" id="UP001057702">
    <property type="component" value="Unassembled WGS sequence"/>
</dbReference>
<dbReference type="InterPro" id="IPR002563">
    <property type="entry name" value="Flavin_Rdtase-like_dom"/>
</dbReference>